<evidence type="ECO:0000256" key="7">
    <source>
        <dbReference type="ARBA" id="ARBA00022679"/>
    </source>
</evidence>
<evidence type="ECO:0000256" key="6">
    <source>
        <dbReference type="ARBA" id="ARBA00022676"/>
    </source>
</evidence>
<feature type="transmembrane region" description="Helical" evidence="18">
    <location>
        <begin position="32"/>
        <end position="52"/>
    </location>
</feature>
<dbReference type="GO" id="GO:0071555">
    <property type="term" value="P:cell wall organization"/>
    <property type="evidence" value="ECO:0007669"/>
    <property type="project" value="UniProtKB-KW"/>
</dbReference>
<dbReference type="InterPro" id="IPR001264">
    <property type="entry name" value="Glyco_trans_51"/>
</dbReference>
<keyword evidence="11" id="KW-0573">Peptidoglycan synthesis</keyword>
<comment type="caution">
    <text evidence="21">The sequence shown here is derived from an EMBL/GenBank/DDBJ whole genome shotgun (WGS) entry which is preliminary data.</text>
</comment>
<evidence type="ECO:0000256" key="1">
    <source>
        <dbReference type="ARBA" id="ARBA00007090"/>
    </source>
</evidence>
<dbReference type="GO" id="GO:0030288">
    <property type="term" value="C:outer membrane-bounded periplasmic space"/>
    <property type="evidence" value="ECO:0007669"/>
    <property type="project" value="TreeGrafter"/>
</dbReference>
<evidence type="ECO:0000256" key="16">
    <source>
        <dbReference type="ARBA" id="ARBA00034000"/>
    </source>
</evidence>
<dbReference type="PANTHER" id="PTHR32282">
    <property type="entry name" value="BINDING PROTEIN TRANSPEPTIDASE, PUTATIVE-RELATED"/>
    <property type="match status" value="1"/>
</dbReference>
<dbReference type="PANTHER" id="PTHR32282:SF32">
    <property type="entry name" value="PENICILLIN-BINDING PROTEIN 2A"/>
    <property type="match status" value="1"/>
</dbReference>
<feature type="domain" description="Glycosyl transferase family 51" evidence="20">
    <location>
        <begin position="82"/>
        <end position="254"/>
    </location>
</feature>
<dbReference type="GO" id="GO:0008360">
    <property type="term" value="P:regulation of cell shape"/>
    <property type="evidence" value="ECO:0007669"/>
    <property type="project" value="UniProtKB-KW"/>
</dbReference>
<dbReference type="InterPro" id="IPR023346">
    <property type="entry name" value="Lysozyme-like_dom_sf"/>
</dbReference>
<keyword evidence="4" id="KW-0121">Carboxypeptidase</keyword>
<evidence type="ECO:0000313" key="21">
    <source>
        <dbReference type="EMBL" id="KRL78770.1"/>
    </source>
</evidence>
<dbReference type="GO" id="GO:0009002">
    <property type="term" value="F:serine-type D-Ala-D-Ala carboxypeptidase activity"/>
    <property type="evidence" value="ECO:0007669"/>
    <property type="project" value="UniProtKB-EC"/>
</dbReference>
<evidence type="ECO:0000256" key="14">
    <source>
        <dbReference type="ARBA" id="ARBA00023268"/>
    </source>
</evidence>
<evidence type="ECO:0000256" key="2">
    <source>
        <dbReference type="ARBA" id="ARBA00007739"/>
    </source>
</evidence>
<evidence type="ECO:0000256" key="5">
    <source>
        <dbReference type="ARBA" id="ARBA00022670"/>
    </source>
</evidence>
<dbReference type="InterPro" id="IPR012338">
    <property type="entry name" value="Beta-lactam/transpept-like"/>
</dbReference>
<dbReference type="EMBL" id="AZFH01000138">
    <property type="protein sequence ID" value="KRL78770.1"/>
    <property type="molecule type" value="Genomic_DNA"/>
</dbReference>
<dbReference type="SUPFAM" id="SSF53955">
    <property type="entry name" value="Lysozyme-like"/>
    <property type="match status" value="1"/>
</dbReference>
<keyword evidence="8 18" id="KW-0812">Transmembrane</keyword>
<comment type="similarity">
    <text evidence="2">In the N-terminal section; belongs to the glycosyltransferase 51 family.</text>
</comment>
<name>A0A0R1TIL8_9LACO</name>
<dbReference type="STRING" id="1423740.FC36_GL000958"/>
<keyword evidence="6" id="KW-0328">Glycosyltransferase</keyword>
<evidence type="ECO:0000256" key="18">
    <source>
        <dbReference type="SAM" id="Phobius"/>
    </source>
</evidence>
<dbReference type="InterPro" id="IPR050396">
    <property type="entry name" value="Glycosyltr_51/Transpeptidase"/>
</dbReference>
<accession>A0A0R1TIL8</accession>
<comment type="catalytic activity">
    <reaction evidence="17">
        <text>[GlcNAc-(1-&gt;4)-Mur2Ac(oyl-L-Ala-gamma-D-Glu-L-Lys-D-Ala-D-Ala)](n)-di-trans,octa-cis-undecaprenyl diphosphate + beta-D-GlcNAc-(1-&gt;4)-Mur2Ac(oyl-L-Ala-gamma-D-Glu-L-Lys-D-Ala-D-Ala)-di-trans,octa-cis-undecaprenyl diphosphate = [GlcNAc-(1-&gt;4)-Mur2Ac(oyl-L-Ala-gamma-D-Glu-L-Lys-D-Ala-D-Ala)](n+1)-di-trans,octa-cis-undecaprenyl diphosphate + di-trans,octa-cis-undecaprenyl diphosphate + H(+)</text>
        <dbReference type="Rhea" id="RHEA:23708"/>
        <dbReference type="Rhea" id="RHEA-COMP:9602"/>
        <dbReference type="Rhea" id="RHEA-COMP:9603"/>
        <dbReference type="ChEBI" id="CHEBI:15378"/>
        <dbReference type="ChEBI" id="CHEBI:58405"/>
        <dbReference type="ChEBI" id="CHEBI:60033"/>
        <dbReference type="ChEBI" id="CHEBI:78435"/>
        <dbReference type="EC" id="2.4.99.28"/>
    </reaction>
</comment>
<evidence type="ECO:0000313" key="22">
    <source>
        <dbReference type="Proteomes" id="UP000051048"/>
    </source>
</evidence>
<sequence>MFRKIVAKVEAYFLAVIAFLKNKWYRYQLTRWLLIVFLSITLLLSLYLTFIAKTADVKNLRSNLSQTTTIYDKDGDKAGYLYAQKGTWVSLDQISPNVQNAVLATEDRNFYQEYGFSIKGILRASLVNVKNKLLRNHTTSAGGSTLTQQLVKNALLTQEQTMTRKIKELFLSIQVENDYSKKQILAMYLNKAYFGSGVWGVEDAAQKYFGVHASQLTVPQSAMLAGILKNPTAYNPRTSPEAAKQRRNVVLGLMATMGVINENQLSVYQSSALTLRDTYESKSGYKYPYYFDAVINEAISKYGLTENQIMNDGYKIYTSLDQRYQTSMQSAFKNESLFPYDATDGTEAQGAAIAMNPKNGGVFALVGGRDSKGHTFRGYNRATQLSRSPGSTMKPLAVYTPALESGYSYDSIIQDKYQSYGKNQYTPKNWNSVYQGNIRLYQALALSKNTSAVWLLNKIGVTKGYDSVEKFGINLAKSDENLSLALGGMKKGVSPYQMASAYTAFANNGQRYSPHLITKIVDSSGKVIIDNENPDSSQVMSAKVAKNMTSMMIDVYSQGTGQSAKPAGYTIAGKTGTTEGVNGNDGDTDHWYIGYTKDVVLATWTGFDSNNYSLEDEGTRGGSALFKAVMGDILPYTQNTYIGVKAASTRLAQRQAEEDKAYQDNSNSSNVGSRINDTLNDWGSRIKDAFGGLFN</sequence>
<keyword evidence="9" id="KW-0378">Hydrolase</keyword>
<evidence type="ECO:0000259" key="19">
    <source>
        <dbReference type="Pfam" id="PF00905"/>
    </source>
</evidence>
<dbReference type="FunFam" id="1.10.3810.10:FF:000001">
    <property type="entry name" value="Penicillin-binding protein 1A"/>
    <property type="match status" value="1"/>
</dbReference>
<dbReference type="NCBIfam" id="TIGR02074">
    <property type="entry name" value="PBP_1a_fam"/>
    <property type="match status" value="1"/>
</dbReference>
<dbReference type="InterPro" id="IPR036950">
    <property type="entry name" value="PBP_transglycosylase"/>
</dbReference>
<protein>
    <submittedName>
        <fullName evidence="21">Penicillin-binding protein 2A</fullName>
    </submittedName>
</protein>
<dbReference type="RefSeq" id="WP_023859353.1">
    <property type="nucleotide sequence ID" value="NZ_AZFH01000138.1"/>
</dbReference>
<dbReference type="Pfam" id="PF00912">
    <property type="entry name" value="Transgly"/>
    <property type="match status" value="1"/>
</dbReference>
<dbReference type="Pfam" id="PF00905">
    <property type="entry name" value="Transpeptidase"/>
    <property type="match status" value="1"/>
</dbReference>
<evidence type="ECO:0000256" key="4">
    <source>
        <dbReference type="ARBA" id="ARBA00022645"/>
    </source>
</evidence>
<organism evidence="21 22">
    <name type="scientific">Ligilactobacillus equi DSM 15833 = JCM 10991</name>
    <dbReference type="NCBI Taxonomy" id="1423740"/>
    <lineage>
        <taxon>Bacteria</taxon>
        <taxon>Bacillati</taxon>
        <taxon>Bacillota</taxon>
        <taxon>Bacilli</taxon>
        <taxon>Lactobacillales</taxon>
        <taxon>Lactobacillaceae</taxon>
        <taxon>Ligilactobacillus</taxon>
    </lineage>
</organism>
<dbReference type="PATRIC" id="fig|1423740.3.peg.1029"/>
<proteinExistence type="inferred from homology"/>
<evidence type="ECO:0000259" key="20">
    <source>
        <dbReference type="Pfam" id="PF00912"/>
    </source>
</evidence>
<evidence type="ECO:0000256" key="10">
    <source>
        <dbReference type="ARBA" id="ARBA00022960"/>
    </source>
</evidence>
<evidence type="ECO:0000256" key="15">
    <source>
        <dbReference type="ARBA" id="ARBA00023316"/>
    </source>
</evidence>
<evidence type="ECO:0000256" key="3">
    <source>
        <dbReference type="ARBA" id="ARBA00022475"/>
    </source>
</evidence>
<dbReference type="InterPro" id="IPR001460">
    <property type="entry name" value="PCN-bd_Tpept"/>
</dbReference>
<evidence type="ECO:0000256" key="11">
    <source>
        <dbReference type="ARBA" id="ARBA00022984"/>
    </source>
</evidence>
<keyword evidence="12 18" id="KW-1133">Transmembrane helix</keyword>
<keyword evidence="10" id="KW-0133">Cell shape</keyword>
<evidence type="ECO:0000256" key="12">
    <source>
        <dbReference type="ARBA" id="ARBA00022989"/>
    </source>
</evidence>
<dbReference type="Gene3D" id="6.20.370.110">
    <property type="match status" value="1"/>
</dbReference>
<dbReference type="SUPFAM" id="SSF56601">
    <property type="entry name" value="beta-lactamase/transpeptidase-like"/>
    <property type="match status" value="1"/>
</dbReference>
<reference evidence="21 22" key="1">
    <citation type="journal article" date="2015" name="Genome Announc.">
        <title>Expanding the biotechnology potential of lactobacilli through comparative genomics of 213 strains and associated genera.</title>
        <authorList>
            <person name="Sun Z."/>
            <person name="Harris H.M."/>
            <person name="McCann A."/>
            <person name="Guo C."/>
            <person name="Argimon S."/>
            <person name="Zhang W."/>
            <person name="Yang X."/>
            <person name="Jeffery I.B."/>
            <person name="Cooney J.C."/>
            <person name="Kagawa T.F."/>
            <person name="Liu W."/>
            <person name="Song Y."/>
            <person name="Salvetti E."/>
            <person name="Wrobel A."/>
            <person name="Rasinkangas P."/>
            <person name="Parkhill J."/>
            <person name="Rea M.C."/>
            <person name="O'Sullivan O."/>
            <person name="Ritari J."/>
            <person name="Douillard F.P."/>
            <person name="Paul Ross R."/>
            <person name="Yang R."/>
            <person name="Briner A.E."/>
            <person name="Felis G.E."/>
            <person name="de Vos W.M."/>
            <person name="Barrangou R."/>
            <person name="Klaenhammer T.R."/>
            <person name="Caufield P.W."/>
            <person name="Cui Y."/>
            <person name="Zhang H."/>
            <person name="O'Toole P.W."/>
        </authorList>
    </citation>
    <scope>NUCLEOTIDE SEQUENCE [LARGE SCALE GENOMIC DNA]</scope>
    <source>
        <strain evidence="21 22">DSM 15833</strain>
    </source>
</reference>
<dbReference type="GO" id="GO:0009252">
    <property type="term" value="P:peptidoglycan biosynthetic process"/>
    <property type="evidence" value="ECO:0007669"/>
    <property type="project" value="UniProtKB-KW"/>
</dbReference>
<keyword evidence="7" id="KW-0808">Transferase</keyword>
<dbReference type="GO" id="GO:0008955">
    <property type="term" value="F:peptidoglycan glycosyltransferase activity"/>
    <property type="evidence" value="ECO:0007669"/>
    <property type="project" value="UniProtKB-EC"/>
</dbReference>
<evidence type="ECO:0000256" key="17">
    <source>
        <dbReference type="ARBA" id="ARBA00049902"/>
    </source>
</evidence>
<keyword evidence="3" id="KW-1003">Cell membrane</keyword>
<gene>
    <name evidence="21" type="ORF">FC36_GL000958</name>
</gene>
<evidence type="ECO:0000256" key="8">
    <source>
        <dbReference type="ARBA" id="ARBA00022692"/>
    </source>
</evidence>
<comment type="similarity">
    <text evidence="1">In the C-terminal section; belongs to the transpeptidase family.</text>
</comment>
<dbReference type="OrthoDB" id="9766909at2"/>
<dbReference type="Gene3D" id="1.10.3810.10">
    <property type="entry name" value="Biosynthetic peptidoglycan transglycosylase-like"/>
    <property type="match status" value="1"/>
</dbReference>
<dbReference type="AlphaFoldDB" id="A0A0R1TIL8"/>
<keyword evidence="5" id="KW-0645">Protease</keyword>
<dbReference type="GO" id="GO:0006508">
    <property type="term" value="P:proteolysis"/>
    <property type="evidence" value="ECO:0007669"/>
    <property type="project" value="UniProtKB-KW"/>
</dbReference>
<comment type="catalytic activity">
    <reaction evidence="16">
        <text>Preferential cleavage: (Ac)2-L-Lys-D-Ala-|-D-Ala. Also transpeptidation of peptidyl-alanyl moieties that are N-acyl substituents of D-alanine.</text>
        <dbReference type="EC" id="3.4.16.4"/>
    </reaction>
</comment>
<feature type="domain" description="Penicillin-binding protein transpeptidase" evidence="19">
    <location>
        <begin position="350"/>
        <end position="608"/>
    </location>
</feature>
<dbReference type="GO" id="GO:0008658">
    <property type="term" value="F:penicillin binding"/>
    <property type="evidence" value="ECO:0007669"/>
    <property type="project" value="InterPro"/>
</dbReference>
<keyword evidence="13 18" id="KW-0472">Membrane</keyword>
<keyword evidence="15" id="KW-0961">Cell wall biogenesis/degradation</keyword>
<evidence type="ECO:0000256" key="9">
    <source>
        <dbReference type="ARBA" id="ARBA00022801"/>
    </source>
</evidence>
<dbReference type="Proteomes" id="UP000051048">
    <property type="component" value="Unassembled WGS sequence"/>
</dbReference>
<evidence type="ECO:0000256" key="13">
    <source>
        <dbReference type="ARBA" id="ARBA00023136"/>
    </source>
</evidence>
<keyword evidence="14" id="KW-0511">Multifunctional enzyme</keyword>
<dbReference type="Gene3D" id="3.40.710.10">
    <property type="entry name" value="DD-peptidase/beta-lactamase superfamily"/>
    <property type="match status" value="1"/>
</dbReference>